<evidence type="ECO:0000256" key="1">
    <source>
        <dbReference type="SAM" id="MobiDB-lite"/>
    </source>
</evidence>
<keyword evidence="3" id="KW-1185">Reference proteome</keyword>
<feature type="compositionally biased region" description="Basic residues" evidence="1">
    <location>
        <begin position="65"/>
        <end position="75"/>
    </location>
</feature>
<sequence>MTAACEANPQRNGSRSPRDPQKKPSRRSQQPPRIQRHSPHRPAKATVPSSSQRSRKDTGEDAPRHRPALNARRKRDLAAEALPLLVATRATPSPRDRGYLSARTLKMVFWFASRVSEGQAPDEVEQVPWDANARLEWVDAK</sequence>
<feature type="compositionally biased region" description="Basic and acidic residues" evidence="1">
    <location>
        <begin position="54"/>
        <end position="64"/>
    </location>
</feature>
<protein>
    <submittedName>
        <fullName evidence="2">Nudix domain-containing protein</fullName>
    </submittedName>
</protein>
<dbReference type="EMBL" id="WIGM01001185">
    <property type="protein sequence ID" value="KAF6803616.1"/>
    <property type="molecule type" value="Genomic_DNA"/>
</dbReference>
<proteinExistence type="predicted"/>
<feature type="compositionally biased region" description="Basic residues" evidence="1">
    <location>
        <begin position="34"/>
        <end position="43"/>
    </location>
</feature>
<organism evidence="2 3">
    <name type="scientific">Colletotrichum musicola</name>
    <dbReference type="NCBI Taxonomy" id="2175873"/>
    <lineage>
        <taxon>Eukaryota</taxon>
        <taxon>Fungi</taxon>
        <taxon>Dikarya</taxon>
        <taxon>Ascomycota</taxon>
        <taxon>Pezizomycotina</taxon>
        <taxon>Sordariomycetes</taxon>
        <taxon>Hypocreomycetidae</taxon>
        <taxon>Glomerellales</taxon>
        <taxon>Glomerellaceae</taxon>
        <taxon>Colletotrichum</taxon>
        <taxon>Colletotrichum orchidearum species complex</taxon>
    </lineage>
</organism>
<reference evidence="2" key="1">
    <citation type="journal article" date="2020" name="Phytopathology">
        <title>Genome Sequence Resources of Colletotrichum truncatum, C. plurivorum, C. musicola, and C. sojae: Four Species Pathogenic to Soybean (Glycine max).</title>
        <authorList>
            <person name="Rogerio F."/>
            <person name="Boufleur T.R."/>
            <person name="Ciampi-Guillardi M."/>
            <person name="Sukno S.A."/>
            <person name="Thon M.R."/>
            <person name="Massola Junior N.S."/>
            <person name="Baroncelli R."/>
        </authorList>
    </citation>
    <scope>NUCLEOTIDE SEQUENCE</scope>
    <source>
        <strain evidence="2">LFN0074</strain>
    </source>
</reference>
<gene>
    <name evidence="2" type="ORF">CMUS01_15041</name>
</gene>
<dbReference type="AlphaFoldDB" id="A0A8H6J062"/>
<evidence type="ECO:0000313" key="2">
    <source>
        <dbReference type="EMBL" id="KAF6803616.1"/>
    </source>
</evidence>
<comment type="caution">
    <text evidence="2">The sequence shown here is derived from an EMBL/GenBank/DDBJ whole genome shotgun (WGS) entry which is preliminary data.</text>
</comment>
<name>A0A8H6J062_9PEZI</name>
<dbReference type="Proteomes" id="UP000639643">
    <property type="component" value="Unassembled WGS sequence"/>
</dbReference>
<accession>A0A8H6J062</accession>
<evidence type="ECO:0000313" key="3">
    <source>
        <dbReference type="Proteomes" id="UP000639643"/>
    </source>
</evidence>
<feature type="region of interest" description="Disordered" evidence="1">
    <location>
        <begin position="1"/>
        <end position="76"/>
    </location>
</feature>